<protein>
    <recommendedName>
        <fullName evidence="4 12">Cysteine synthase</fullName>
        <ecNumber evidence="4 12">2.5.1.47</ecNumber>
    </recommendedName>
</protein>
<keyword evidence="8 12" id="KW-0198">Cysteine biosynthesis</keyword>
<feature type="domain" description="Tryptophan synthase beta chain-like PALP" evidence="13">
    <location>
        <begin position="6"/>
        <end position="290"/>
    </location>
</feature>
<dbReference type="InterPro" id="IPR005856">
    <property type="entry name" value="Cys_synth"/>
</dbReference>
<evidence type="ECO:0000256" key="3">
    <source>
        <dbReference type="ARBA" id="ARBA00007103"/>
    </source>
</evidence>
<name>A0A831RR77_9GAMM</name>
<dbReference type="Pfam" id="PF00291">
    <property type="entry name" value="PALP"/>
    <property type="match status" value="1"/>
</dbReference>
<organism evidence="14">
    <name type="scientific">Sedimenticola thiotaurini</name>
    <dbReference type="NCBI Taxonomy" id="1543721"/>
    <lineage>
        <taxon>Bacteria</taxon>
        <taxon>Pseudomonadati</taxon>
        <taxon>Pseudomonadota</taxon>
        <taxon>Gammaproteobacteria</taxon>
        <taxon>Chromatiales</taxon>
        <taxon>Sedimenticolaceae</taxon>
        <taxon>Sedimenticola</taxon>
    </lineage>
</organism>
<dbReference type="CDD" id="cd01561">
    <property type="entry name" value="CBS_like"/>
    <property type="match status" value="1"/>
</dbReference>
<evidence type="ECO:0000256" key="8">
    <source>
        <dbReference type="ARBA" id="ARBA00023192"/>
    </source>
</evidence>
<sequence length="303" mass="33145">MKYDNILQTIGHTPVIRLNKVEEILARELWVKVESFNPAGSVKDRPALNMIETAEREGLLRPGDTILEPTSGNTGIGLAMVAAQKGYPAVLVMAADMSEERMAIMRAYGAELILTPAELGTKGAIEEARRLAREKGWFFVGQHFNPANPEAHRATADEIWEDFGDSLDAIVCTTGTGGTITGLSHHLRRRHPSLAVIATEPADSPILSQGVARKHKIMGTAPGFIPEILDTGAYDQVIQITTDEAYHWTRFLARREGIFAGISSGAAVAGMVRAARQEAFRDKVLLAMLPDTGERYLSTEVWR</sequence>
<accession>A0A831RR77</accession>
<keyword evidence="7 10" id="KW-0663">Pyridoxal phosphate</keyword>
<evidence type="ECO:0000259" key="13">
    <source>
        <dbReference type="Pfam" id="PF00291"/>
    </source>
</evidence>
<dbReference type="InterPro" id="IPR001216">
    <property type="entry name" value="P-phosphate_BS"/>
</dbReference>
<dbReference type="SUPFAM" id="SSF53686">
    <property type="entry name" value="Tryptophan synthase beta subunit-like PLP-dependent enzymes"/>
    <property type="match status" value="1"/>
</dbReference>
<gene>
    <name evidence="14" type="primary">cysK</name>
    <name evidence="14" type="ORF">ENI96_12760</name>
</gene>
<dbReference type="Gene3D" id="3.40.50.1100">
    <property type="match status" value="2"/>
</dbReference>
<dbReference type="PROSITE" id="PS00901">
    <property type="entry name" value="CYS_SYNTHASE"/>
    <property type="match status" value="1"/>
</dbReference>
<comment type="caution">
    <text evidence="14">The sequence shown here is derived from an EMBL/GenBank/DDBJ whole genome shotgun (WGS) entry which is preliminary data.</text>
</comment>
<dbReference type="EMBL" id="DRKP01000160">
    <property type="protein sequence ID" value="HEB97284.1"/>
    <property type="molecule type" value="Genomic_DNA"/>
</dbReference>
<evidence type="ECO:0000313" key="14">
    <source>
        <dbReference type="EMBL" id="HEB97284.1"/>
    </source>
</evidence>
<dbReference type="NCBIfam" id="TIGR01139">
    <property type="entry name" value="cysK"/>
    <property type="match status" value="1"/>
</dbReference>
<comment type="cofactor">
    <cofactor evidence="1 10 12">
        <name>pyridoxal 5'-phosphate</name>
        <dbReference type="ChEBI" id="CHEBI:597326"/>
    </cofactor>
</comment>
<comment type="similarity">
    <text evidence="3 12">Belongs to the cysteine synthase/cystathionine beta-synthase family.</text>
</comment>
<feature type="binding site" evidence="10">
    <location>
        <begin position="175"/>
        <end position="179"/>
    </location>
    <ligand>
        <name>pyridoxal 5'-phosphate</name>
        <dbReference type="ChEBI" id="CHEBI:597326"/>
    </ligand>
</feature>
<evidence type="ECO:0000256" key="6">
    <source>
        <dbReference type="ARBA" id="ARBA00022679"/>
    </source>
</evidence>
<keyword evidence="6 12" id="KW-0808">Transferase</keyword>
<dbReference type="NCBIfam" id="TIGR01136">
    <property type="entry name" value="cysKM"/>
    <property type="match status" value="1"/>
</dbReference>
<evidence type="ECO:0000256" key="2">
    <source>
        <dbReference type="ARBA" id="ARBA00004962"/>
    </source>
</evidence>
<comment type="catalytic activity">
    <reaction evidence="9 12">
        <text>O-acetyl-L-serine + hydrogen sulfide = L-cysteine + acetate</text>
        <dbReference type="Rhea" id="RHEA:14829"/>
        <dbReference type="ChEBI" id="CHEBI:29919"/>
        <dbReference type="ChEBI" id="CHEBI:30089"/>
        <dbReference type="ChEBI" id="CHEBI:35235"/>
        <dbReference type="ChEBI" id="CHEBI:58340"/>
        <dbReference type="EC" id="2.5.1.47"/>
    </reaction>
</comment>
<evidence type="ECO:0000256" key="9">
    <source>
        <dbReference type="ARBA" id="ARBA00047931"/>
    </source>
</evidence>
<dbReference type="GO" id="GO:0006535">
    <property type="term" value="P:cysteine biosynthetic process from serine"/>
    <property type="evidence" value="ECO:0007669"/>
    <property type="project" value="UniProtKB-UniRule"/>
</dbReference>
<dbReference type="AlphaFoldDB" id="A0A831RR77"/>
<evidence type="ECO:0000256" key="1">
    <source>
        <dbReference type="ARBA" id="ARBA00001933"/>
    </source>
</evidence>
<evidence type="ECO:0000256" key="10">
    <source>
        <dbReference type="PIRSR" id="PIRSR605856-50"/>
    </source>
</evidence>
<evidence type="ECO:0000256" key="12">
    <source>
        <dbReference type="RuleBase" id="RU003985"/>
    </source>
</evidence>
<evidence type="ECO:0000256" key="11">
    <source>
        <dbReference type="PIRSR" id="PIRSR605856-51"/>
    </source>
</evidence>
<comment type="pathway">
    <text evidence="2">Amino-acid biosynthesis; L-cysteine biosynthesis; L-cysteine from L-serine: step 2/2.</text>
</comment>
<keyword evidence="5 12" id="KW-0028">Amino-acid biosynthesis</keyword>
<feature type="modified residue" description="N6-(pyridoxal phosphate)lysine" evidence="11">
    <location>
        <position position="43"/>
    </location>
</feature>
<dbReference type="GO" id="GO:0004124">
    <property type="term" value="F:cysteine synthase activity"/>
    <property type="evidence" value="ECO:0007669"/>
    <property type="project" value="UniProtKB-UniRule"/>
</dbReference>
<dbReference type="Proteomes" id="UP000886251">
    <property type="component" value="Unassembled WGS sequence"/>
</dbReference>
<feature type="binding site" evidence="10">
    <location>
        <position position="73"/>
    </location>
    <ligand>
        <name>pyridoxal 5'-phosphate</name>
        <dbReference type="ChEBI" id="CHEBI:597326"/>
    </ligand>
</feature>
<dbReference type="FunFam" id="3.40.50.1100:FF:000006">
    <property type="entry name" value="Cysteine synthase"/>
    <property type="match status" value="1"/>
</dbReference>
<evidence type="ECO:0000256" key="4">
    <source>
        <dbReference type="ARBA" id="ARBA00012681"/>
    </source>
</evidence>
<evidence type="ECO:0000256" key="5">
    <source>
        <dbReference type="ARBA" id="ARBA00022605"/>
    </source>
</evidence>
<feature type="binding site" evidence="10">
    <location>
        <position position="263"/>
    </location>
    <ligand>
        <name>pyridoxal 5'-phosphate</name>
        <dbReference type="ChEBI" id="CHEBI:597326"/>
    </ligand>
</feature>
<reference evidence="14" key="1">
    <citation type="journal article" date="2020" name="mSystems">
        <title>Genome- and Community-Level Interaction Insights into Carbon Utilization and Element Cycling Functions of Hydrothermarchaeota in Hydrothermal Sediment.</title>
        <authorList>
            <person name="Zhou Z."/>
            <person name="Liu Y."/>
            <person name="Xu W."/>
            <person name="Pan J."/>
            <person name="Luo Z.H."/>
            <person name="Li M."/>
        </authorList>
    </citation>
    <scope>NUCLEOTIDE SEQUENCE [LARGE SCALE GENOMIC DNA]</scope>
    <source>
        <strain evidence="14">HyVt-443</strain>
    </source>
</reference>
<dbReference type="InterPro" id="IPR005859">
    <property type="entry name" value="CysK"/>
</dbReference>
<dbReference type="InterPro" id="IPR001926">
    <property type="entry name" value="TrpB-like_PALP"/>
</dbReference>
<dbReference type="InterPro" id="IPR036052">
    <property type="entry name" value="TrpB-like_PALP_sf"/>
</dbReference>
<dbReference type="InterPro" id="IPR050214">
    <property type="entry name" value="Cys_Synth/Cystath_Beta-Synth"/>
</dbReference>
<evidence type="ECO:0000256" key="7">
    <source>
        <dbReference type="ARBA" id="ARBA00022898"/>
    </source>
</evidence>
<dbReference type="PANTHER" id="PTHR10314">
    <property type="entry name" value="CYSTATHIONINE BETA-SYNTHASE"/>
    <property type="match status" value="1"/>
</dbReference>
<proteinExistence type="inferred from homology"/>
<dbReference type="EC" id="2.5.1.47" evidence="4 12"/>
<dbReference type="UniPathway" id="UPA00136">
    <property type="reaction ID" value="UER00200"/>
</dbReference>